<evidence type="ECO:0000313" key="3">
    <source>
        <dbReference type="Proteomes" id="UP000499080"/>
    </source>
</evidence>
<sequence length="131" mass="14870">MEFLEHVKELEIVSFKNRWKLAWRNANAGIQTNSKSDTSCADSNLVPPCEGSGTSKDLPTLRPHVEGRNETRNLPRRVKRRGREEFCDFGTCLKRNFGTSVNGVPHFRLEWMGKNSLGTNGMEWSTDECPA</sequence>
<dbReference type="Proteomes" id="UP000499080">
    <property type="component" value="Unassembled WGS sequence"/>
</dbReference>
<dbReference type="AlphaFoldDB" id="A0A4Y2GBV8"/>
<comment type="caution">
    <text evidence="2">The sequence shown here is derived from an EMBL/GenBank/DDBJ whole genome shotgun (WGS) entry which is preliminary data.</text>
</comment>
<feature type="compositionally biased region" description="Basic and acidic residues" evidence="1">
    <location>
        <begin position="63"/>
        <end position="73"/>
    </location>
</feature>
<feature type="compositionally biased region" description="Polar residues" evidence="1">
    <location>
        <begin position="31"/>
        <end position="42"/>
    </location>
</feature>
<dbReference type="EMBL" id="BGPR01001331">
    <property type="protein sequence ID" value="GBM51292.1"/>
    <property type="molecule type" value="Genomic_DNA"/>
</dbReference>
<feature type="region of interest" description="Disordered" evidence="1">
    <location>
        <begin position="31"/>
        <end position="77"/>
    </location>
</feature>
<organism evidence="2 3">
    <name type="scientific">Araneus ventricosus</name>
    <name type="common">Orbweaver spider</name>
    <name type="synonym">Epeira ventricosa</name>
    <dbReference type="NCBI Taxonomy" id="182803"/>
    <lineage>
        <taxon>Eukaryota</taxon>
        <taxon>Metazoa</taxon>
        <taxon>Ecdysozoa</taxon>
        <taxon>Arthropoda</taxon>
        <taxon>Chelicerata</taxon>
        <taxon>Arachnida</taxon>
        <taxon>Araneae</taxon>
        <taxon>Araneomorphae</taxon>
        <taxon>Entelegynae</taxon>
        <taxon>Araneoidea</taxon>
        <taxon>Araneidae</taxon>
        <taxon>Araneus</taxon>
    </lineage>
</organism>
<evidence type="ECO:0000256" key="1">
    <source>
        <dbReference type="SAM" id="MobiDB-lite"/>
    </source>
</evidence>
<proteinExistence type="predicted"/>
<name>A0A4Y2GBV8_ARAVE</name>
<evidence type="ECO:0000313" key="2">
    <source>
        <dbReference type="EMBL" id="GBM51292.1"/>
    </source>
</evidence>
<protein>
    <submittedName>
        <fullName evidence="2">Uncharacterized protein</fullName>
    </submittedName>
</protein>
<keyword evidence="3" id="KW-1185">Reference proteome</keyword>
<reference evidence="2 3" key="1">
    <citation type="journal article" date="2019" name="Sci. Rep.">
        <title>Orb-weaving spider Araneus ventricosus genome elucidates the spidroin gene catalogue.</title>
        <authorList>
            <person name="Kono N."/>
            <person name="Nakamura H."/>
            <person name="Ohtoshi R."/>
            <person name="Moran D.A.P."/>
            <person name="Shinohara A."/>
            <person name="Yoshida Y."/>
            <person name="Fujiwara M."/>
            <person name="Mori M."/>
            <person name="Tomita M."/>
            <person name="Arakawa K."/>
        </authorList>
    </citation>
    <scope>NUCLEOTIDE SEQUENCE [LARGE SCALE GENOMIC DNA]</scope>
</reference>
<accession>A0A4Y2GBV8</accession>
<gene>
    <name evidence="2" type="ORF">AVEN_164373_1</name>
</gene>